<keyword evidence="4" id="KW-0808">Transferase</keyword>
<dbReference type="InterPro" id="IPR011006">
    <property type="entry name" value="CheY-like_superfamily"/>
</dbReference>
<dbReference type="RefSeq" id="WP_007840887.1">
    <property type="nucleotide sequence ID" value="NZ_CAXYLN010000009.1"/>
</dbReference>
<dbReference type="GO" id="GO:0043565">
    <property type="term" value="F:sequence-specific DNA binding"/>
    <property type="evidence" value="ECO:0007669"/>
    <property type="project" value="InterPro"/>
</dbReference>
<dbReference type="SMART" id="SM00342">
    <property type="entry name" value="HTH_ARAC"/>
    <property type="match status" value="1"/>
</dbReference>
<evidence type="ECO:0000256" key="2">
    <source>
        <dbReference type="ARBA" id="ARBA00012438"/>
    </source>
</evidence>
<dbReference type="Gene3D" id="2.60.40.10">
    <property type="entry name" value="Immunoglobulins"/>
    <property type="match status" value="1"/>
</dbReference>
<reference evidence="16 20" key="2">
    <citation type="journal article" date="2019" name="Nat. Med.">
        <title>A library of human gut bacterial isolates paired with longitudinal multiomics data enables mechanistic microbiome research.</title>
        <authorList>
            <person name="Poyet M."/>
            <person name="Groussin M."/>
            <person name="Gibbons S.M."/>
            <person name="Avila-Pacheco J."/>
            <person name="Jiang X."/>
            <person name="Kearney S.M."/>
            <person name="Perrotta A.R."/>
            <person name="Berdy B."/>
            <person name="Zhao S."/>
            <person name="Lieberman T.D."/>
            <person name="Swanson P.K."/>
            <person name="Smith M."/>
            <person name="Roesemann S."/>
            <person name="Alexander J.E."/>
            <person name="Rich S.A."/>
            <person name="Livny J."/>
            <person name="Vlamakis H."/>
            <person name="Clish C."/>
            <person name="Bullock K."/>
            <person name="Deik A."/>
            <person name="Scott J."/>
            <person name="Pierce K.A."/>
            <person name="Xavier R.J."/>
            <person name="Alm E.J."/>
        </authorList>
    </citation>
    <scope>NUCLEOTIDE SEQUENCE [LARGE SCALE GENOMIC DNA]</scope>
    <source>
        <strain evidence="16 20">BIOML-A25</strain>
    </source>
</reference>
<dbReference type="SMART" id="SM00388">
    <property type="entry name" value="HisKA"/>
    <property type="match status" value="1"/>
</dbReference>
<evidence type="ECO:0000256" key="7">
    <source>
        <dbReference type="ARBA" id="ARBA00022840"/>
    </source>
</evidence>
<dbReference type="GO" id="GO:0000155">
    <property type="term" value="F:phosphorelay sensor kinase activity"/>
    <property type="evidence" value="ECO:0007669"/>
    <property type="project" value="InterPro"/>
</dbReference>
<evidence type="ECO:0000256" key="6">
    <source>
        <dbReference type="ARBA" id="ARBA00022777"/>
    </source>
</evidence>
<dbReference type="InterPro" id="IPR036890">
    <property type="entry name" value="HATPase_C_sf"/>
</dbReference>
<dbReference type="Pfam" id="PF02518">
    <property type="entry name" value="HATPase_c"/>
    <property type="match status" value="1"/>
</dbReference>
<evidence type="ECO:0000256" key="5">
    <source>
        <dbReference type="ARBA" id="ARBA00022741"/>
    </source>
</evidence>
<dbReference type="InterPro" id="IPR018060">
    <property type="entry name" value="HTH_AraC"/>
</dbReference>
<dbReference type="InterPro" id="IPR005467">
    <property type="entry name" value="His_kinase_dom"/>
</dbReference>
<dbReference type="GO" id="GO:0005524">
    <property type="term" value="F:ATP binding"/>
    <property type="evidence" value="ECO:0007669"/>
    <property type="project" value="UniProtKB-KW"/>
</dbReference>
<dbReference type="Pfam" id="PF00072">
    <property type="entry name" value="Response_reg"/>
    <property type="match status" value="1"/>
</dbReference>
<comment type="catalytic activity">
    <reaction evidence="1">
        <text>ATP + protein L-histidine = ADP + protein N-phospho-L-histidine.</text>
        <dbReference type="EC" id="2.7.13.3"/>
    </reaction>
</comment>
<dbReference type="SUPFAM" id="SSF52172">
    <property type="entry name" value="CheY-like"/>
    <property type="match status" value="1"/>
</dbReference>
<evidence type="ECO:0000256" key="10">
    <source>
        <dbReference type="ARBA" id="ARBA00023125"/>
    </source>
</evidence>
<evidence type="ECO:0000259" key="15">
    <source>
        <dbReference type="PROSITE" id="PS50110"/>
    </source>
</evidence>
<keyword evidence="5" id="KW-0547">Nucleotide-binding</keyword>
<feature type="modified residue" description="4-aspartylphosphate" evidence="12">
    <location>
        <position position="1149"/>
    </location>
</feature>
<dbReference type="PANTHER" id="PTHR43547">
    <property type="entry name" value="TWO-COMPONENT HISTIDINE KINASE"/>
    <property type="match status" value="1"/>
</dbReference>
<dbReference type="SMART" id="SM00387">
    <property type="entry name" value="HATPase_c"/>
    <property type="match status" value="1"/>
</dbReference>
<dbReference type="Pfam" id="PF12833">
    <property type="entry name" value="HTH_18"/>
    <property type="match status" value="1"/>
</dbReference>
<dbReference type="InterPro" id="IPR011110">
    <property type="entry name" value="Reg_prop"/>
</dbReference>
<evidence type="ECO:0000313" key="18">
    <source>
        <dbReference type="EMBL" id="RGV79621.1"/>
    </source>
</evidence>
<dbReference type="Gene3D" id="1.10.10.60">
    <property type="entry name" value="Homeodomain-like"/>
    <property type="match status" value="1"/>
</dbReference>
<keyword evidence="7" id="KW-0067">ATP-binding</keyword>
<protein>
    <recommendedName>
        <fullName evidence="2">histidine kinase</fullName>
        <ecNumber evidence="2">2.7.13.3</ecNumber>
    </recommendedName>
</protein>
<keyword evidence="9" id="KW-0805">Transcription regulation</keyword>
<dbReference type="Gene3D" id="3.30.565.10">
    <property type="entry name" value="Histidine kinase-like ATPase, C-terminal domain"/>
    <property type="match status" value="1"/>
</dbReference>
<dbReference type="Pfam" id="PF07494">
    <property type="entry name" value="Reg_prop"/>
    <property type="match status" value="2"/>
</dbReference>
<feature type="domain" description="HTH araC/xylS-type" evidence="13">
    <location>
        <begin position="1248"/>
        <end position="1347"/>
    </location>
</feature>
<dbReference type="PANTHER" id="PTHR43547:SF2">
    <property type="entry name" value="HYBRID SIGNAL TRANSDUCTION HISTIDINE KINASE C"/>
    <property type="match status" value="1"/>
</dbReference>
<dbReference type="SUPFAM" id="SSF46689">
    <property type="entry name" value="Homeodomain-like"/>
    <property type="match status" value="1"/>
</dbReference>
<dbReference type="CDD" id="cd17574">
    <property type="entry name" value="REC_OmpR"/>
    <property type="match status" value="1"/>
</dbReference>
<dbReference type="InterPro" id="IPR036097">
    <property type="entry name" value="HisK_dim/P_sf"/>
</dbReference>
<dbReference type="InterPro" id="IPR009057">
    <property type="entry name" value="Homeodomain-like_sf"/>
</dbReference>
<dbReference type="SUPFAM" id="SSF55874">
    <property type="entry name" value="ATPase domain of HSP90 chaperone/DNA topoisomerase II/histidine kinase"/>
    <property type="match status" value="1"/>
</dbReference>
<dbReference type="PROSITE" id="PS01124">
    <property type="entry name" value="HTH_ARAC_FAMILY_2"/>
    <property type="match status" value="1"/>
</dbReference>
<dbReference type="EMBL" id="QRZL01000005">
    <property type="protein sequence ID" value="RGV79621.1"/>
    <property type="molecule type" value="Genomic_DNA"/>
</dbReference>
<dbReference type="PROSITE" id="PS00041">
    <property type="entry name" value="HTH_ARAC_FAMILY_1"/>
    <property type="match status" value="1"/>
</dbReference>
<reference evidence="18 19" key="1">
    <citation type="submission" date="2018-08" db="EMBL/GenBank/DDBJ databases">
        <title>A genome reference for cultivated species of the human gut microbiota.</title>
        <authorList>
            <person name="Zou Y."/>
            <person name="Xue W."/>
            <person name="Luo G."/>
        </authorList>
    </citation>
    <scope>NUCLEOTIDE SEQUENCE [LARGE SCALE GENOMIC DNA]</scope>
    <source>
        <strain evidence="18 19">AF14-1AC</strain>
    </source>
</reference>
<evidence type="ECO:0000256" key="3">
    <source>
        <dbReference type="ARBA" id="ARBA00022553"/>
    </source>
</evidence>
<evidence type="ECO:0000256" key="9">
    <source>
        <dbReference type="ARBA" id="ARBA00023015"/>
    </source>
</evidence>
<dbReference type="SUPFAM" id="SSF101898">
    <property type="entry name" value="NHL repeat"/>
    <property type="match status" value="1"/>
</dbReference>
<evidence type="ECO:0000256" key="1">
    <source>
        <dbReference type="ARBA" id="ARBA00000085"/>
    </source>
</evidence>
<dbReference type="EMBL" id="VVZV01000009">
    <property type="protein sequence ID" value="KAA5320222.1"/>
    <property type="molecule type" value="Genomic_DNA"/>
</dbReference>
<dbReference type="InterPro" id="IPR015943">
    <property type="entry name" value="WD40/YVTN_repeat-like_dom_sf"/>
</dbReference>
<dbReference type="InterPro" id="IPR003594">
    <property type="entry name" value="HATPase_dom"/>
</dbReference>
<dbReference type="InterPro" id="IPR004358">
    <property type="entry name" value="Sig_transdc_His_kin-like_C"/>
</dbReference>
<sequence>MSNTEKTMVILWIAISFILSASGQTNYIFRNINIQHGLPDNQIKGLFLSPDGRIGIRTAALLAFDNGGSFSSHSYHIHQAKYDWNYDNIHQEYVDSHNYIWMKERNYLRIFDLTQERFINNIDSLLQKMGITEELQDLFIDSEKRYWFILNKGKICCIDNNRKNLQYVDNNGIFIEKYGEICDIDGRGDSCWIVHKSGIVRCWNSQTNKFIRQEEQFANQFRSGERVMLKVLPNGDFWLKWQDGVACYNIRKQQWHEIKGLNIKQTDLLTSLAIDNEGNAWIGSSKSGLYIIDKFSYEVEHIHYLPLVGEGYIDNDILDIIINPQNNSVWLGLLNQGICYYHPSLGKFSLINNTNVKGKWEDQNVRSMVEYDNGNILLGTNSGLYCYNPKTSEINLLFTELADKICRKMLRDSKGRIWIGTFHHGLYCIENGRLFKCNLKIKHQKSTSTRLIRCLFEDSKGNIWIGIYGGLCSFNPINHNMEFVSDKHIKIKKFTSPSVVTEDKEGRLIVGDDNGLYYYYPDKEKVWVPEIDAPHDERFHHTNNKYNCIYCDSRGMTWFGTHNGLNILEVENNTLRKMKAHSYGISNNIIMCIFEDQNHDIWLSTTNGLNKIVVKKEKGEYHYSINSFNSNDGLMKGEYYPSSGFKAWDGTLYFGGINGFSTFLPENIIYNYCDNYPFFTSLKIFYANITPSTTYNGRQLLNHNLNNTPSIELQHDENYITLEFAGLNYVNPSKTYYKYKLEGIDTQWQEVKSSDGIGKVTYSGLGPGKYVFQVYTANSDHFWGKQNSKLTFIIKEPYWNTIAARLCYVLIIISISTYVIYHINKKNKLKLLKTRQLEQQKQKEELDQMKFRFFTNISHEFRTPLTLIITPLSVIINESENENLKGKLMSIYNNAQKLLALVNQLLDFRKLEVKGEKINLGYGEISDFIYQCCTSFQPIMTEKSISFKIDLPKYPIYMYFDQDKIYKVMNNLLSNAYKFTPEYGEISIQLSEGEENFLFIKISDTGIGISEENLPHIFDRFYQISSKQCENTGSGIGLHLAKEYINLLHGKIEVTSIANRGTTFTICLPTNLHPQEKMAAKEDVQENNENDSSSISPNKPIILLVEDNTEFRNFLKEELNKWYQVIEAKEGLEGEKIAIERDPNLIISDVMMPIMNGIELCKRLKNNIQTSHIPIILLTARISDEDKMTGYEAGADSYLSKPFNFDILLTRIRKLIEQQENRKATFHRSIEVSPSSITITSLDEKLVQKALHCVEENMENPEYSVEKLAADIGMTRMSLYRKLQSITGQTPTEFIRSIRLKRAAQLLQNYQLSIVEITDMVGFNTPRYFTKCFKETFGILPSEYSNAHRKK</sequence>
<dbReference type="EMBL" id="JAHOAX010000014">
    <property type="protein sequence ID" value="MBV3124481.1"/>
    <property type="molecule type" value="Genomic_DNA"/>
</dbReference>
<dbReference type="SMART" id="SM00448">
    <property type="entry name" value="REC"/>
    <property type="match status" value="1"/>
</dbReference>
<keyword evidence="3 12" id="KW-0597">Phosphoprotein</keyword>
<dbReference type="InterPro" id="IPR011123">
    <property type="entry name" value="Y_Y_Y"/>
</dbReference>
<evidence type="ECO:0000259" key="13">
    <source>
        <dbReference type="PROSITE" id="PS01124"/>
    </source>
</evidence>
<feature type="domain" description="Response regulatory" evidence="15">
    <location>
        <begin position="1101"/>
        <end position="1216"/>
    </location>
</feature>
<dbReference type="SUPFAM" id="SSF47384">
    <property type="entry name" value="Homodimeric domain of signal transducing histidine kinase"/>
    <property type="match status" value="1"/>
</dbReference>
<dbReference type="EC" id="2.7.13.3" evidence="2"/>
<dbReference type="Pfam" id="PF00512">
    <property type="entry name" value="HisKA"/>
    <property type="match status" value="1"/>
</dbReference>
<organism evidence="18 19">
    <name type="scientific">Phocaeicola dorei</name>
    <dbReference type="NCBI Taxonomy" id="357276"/>
    <lineage>
        <taxon>Bacteria</taxon>
        <taxon>Pseudomonadati</taxon>
        <taxon>Bacteroidota</taxon>
        <taxon>Bacteroidia</taxon>
        <taxon>Bacteroidales</taxon>
        <taxon>Bacteroidaceae</taxon>
        <taxon>Phocaeicola</taxon>
    </lineage>
</organism>
<dbReference type="PROSITE" id="PS50109">
    <property type="entry name" value="HIS_KIN"/>
    <property type="match status" value="1"/>
</dbReference>
<dbReference type="Pfam" id="PF07495">
    <property type="entry name" value="Y_Y_Y"/>
    <property type="match status" value="1"/>
</dbReference>
<comment type="caution">
    <text evidence="18">The sequence shown here is derived from an EMBL/GenBank/DDBJ whole genome shotgun (WGS) entry which is preliminary data.</text>
</comment>
<evidence type="ECO:0000256" key="12">
    <source>
        <dbReference type="PROSITE-ProRule" id="PRU00169"/>
    </source>
</evidence>
<evidence type="ECO:0000313" key="16">
    <source>
        <dbReference type="EMBL" id="KAA5320222.1"/>
    </source>
</evidence>
<evidence type="ECO:0000313" key="17">
    <source>
        <dbReference type="EMBL" id="MBV3124481.1"/>
    </source>
</evidence>
<evidence type="ECO:0000256" key="4">
    <source>
        <dbReference type="ARBA" id="ARBA00022679"/>
    </source>
</evidence>
<evidence type="ECO:0000313" key="20">
    <source>
        <dbReference type="Proteomes" id="UP000481700"/>
    </source>
</evidence>
<dbReference type="InterPro" id="IPR018062">
    <property type="entry name" value="HTH_AraC-typ_CS"/>
</dbReference>
<reference evidence="17" key="3">
    <citation type="submission" date="2021-06" db="EMBL/GenBank/DDBJ databases">
        <title>Collection of gut derived symbiotic bacterial strains cultured from healthy donors.</title>
        <authorList>
            <person name="Lin H."/>
            <person name="Littmann E."/>
            <person name="Pamer E.G."/>
        </authorList>
    </citation>
    <scope>NUCLEOTIDE SEQUENCE</scope>
    <source>
        <strain evidence="17">MSK.5.10</strain>
    </source>
</reference>
<dbReference type="GO" id="GO:0003700">
    <property type="term" value="F:DNA-binding transcription factor activity"/>
    <property type="evidence" value="ECO:0007669"/>
    <property type="project" value="InterPro"/>
</dbReference>
<evidence type="ECO:0000256" key="11">
    <source>
        <dbReference type="ARBA" id="ARBA00023163"/>
    </source>
</evidence>
<dbReference type="PRINTS" id="PR00344">
    <property type="entry name" value="BCTRLSENSOR"/>
</dbReference>
<dbReference type="CDD" id="cd00082">
    <property type="entry name" value="HisKA"/>
    <property type="match status" value="1"/>
</dbReference>
<feature type="domain" description="Histidine kinase" evidence="14">
    <location>
        <begin position="856"/>
        <end position="1072"/>
    </location>
</feature>
<dbReference type="SUPFAM" id="SSF63829">
    <property type="entry name" value="Calcium-dependent phosphotriesterase"/>
    <property type="match status" value="2"/>
</dbReference>
<evidence type="ECO:0000259" key="14">
    <source>
        <dbReference type="PROSITE" id="PS50109"/>
    </source>
</evidence>
<dbReference type="InterPro" id="IPR001789">
    <property type="entry name" value="Sig_transdc_resp-reg_receiver"/>
</dbReference>
<proteinExistence type="predicted"/>
<dbReference type="InterPro" id="IPR003661">
    <property type="entry name" value="HisK_dim/P_dom"/>
</dbReference>
<keyword evidence="8" id="KW-0902">Two-component regulatory system</keyword>
<dbReference type="Proteomes" id="UP000481700">
    <property type="component" value="Unassembled WGS sequence"/>
</dbReference>
<evidence type="ECO:0000256" key="8">
    <source>
        <dbReference type="ARBA" id="ARBA00023012"/>
    </source>
</evidence>
<keyword evidence="10" id="KW-0238">DNA-binding</keyword>
<gene>
    <name evidence="18" type="ORF">DWW04_07140</name>
    <name evidence="16" type="ORF">F2Z07_10175</name>
    <name evidence="17" type="ORF">KSU80_15020</name>
</gene>
<dbReference type="Gene3D" id="1.10.287.130">
    <property type="match status" value="1"/>
</dbReference>
<name>A0A412ZH76_9BACT</name>
<evidence type="ECO:0000313" key="19">
    <source>
        <dbReference type="Proteomes" id="UP000283678"/>
    </source>
</evidence>
<dbReference type="PROSITE" id="PS50110">
    <property type="entry name" value="RESPONSE_REGULATORY"/>
    <property type="match status" value="1"/>
</dbReference>
<accession>A0A412ZH76</accession>
<dbReference type="InterPro" id="IPR013783">
    <property type="entry name" value="Ig-like_fold"/>
</dbReference>
<dbReference type="Proteomes" id="UP000283678">
    <property type="component" value="Unassembled WGS sequence"/>
</dbReference>
<dbReference type="Proteomes" id="UP000777173">
    <property type="component" value="Unassembled WGS sequence"/>
</dbReference>
<dbReference type="Gene3D" id="2.130.10.10">
    <property type="entry name" value="YVTN repeat-like/Quinoprotein amine dehydrogenase"/>
    <property type="match status" value="3"/>
</dbReference>
<dbReference type="FunFam" id="1.10.10.60:FF:000284">
    <property type="entry name" value="Two-component system sensor histidine kinase/response regulator"/>
    <property type="match status" value="1"/>
</dbReference>
<dbReference type="FunFam" id="1.10.287.130:FF:000045">
    <property type="entry name" value="Two-component system sensor histidine kinase/response regulator"/>
    <property type="match status" value="1"/>
</dbReference>
<dbReference type="Gene3D" id="3.40.50.2300">
    <property type="match status" value="1"/>
</dbReference>
<dbReference type="FunFam" id="3.30.565.10:FF:000037">
    <property type="entry name" value="Hybrid sensor histidine kinase/response regulator"/>
    <property type="match status" value="1"/>
</dbReference>
<keyword evidence="6 18" id="KW-0418">Kinase</keyword>
<dbReference type="CDD" id="cd00075">
    <property type="entry name" value="HATPase"/>
    <property type="match status" value="1"/>
</dbReference>
<keyword evidence="11" id="KW-0804">Transcription</keyword>